<feature type="region of interest" description="Disordered" evidence="1">
    <location>
        <begin position="31"/>
        <end position="66"/>
    </location>
</feature>
<dbReference type="EMBL" id="JAHRIM010053903">
    <property type="protein sequence ID" value="MEQ2269932.1"/>
    <property type="molecule type" value="Genomic_DNA"/>
</dbReference>
<dbReference type="Proteomes" id="UP001444071">
    <property type="component" value="Unassembled WGS sequence"/>
</dbReference>
<organism evidence="2 3">
    <name type="scientific">Xenotaenia resolanae</name>
    <dbReference type="NCBI Taxonomy" id="208358"/>
    <lineage>
        <taxon>Eukaryota</taxon>
        <taxon>Metazoa</taxon>
        <taxon>Chordata</taxon>
        <taxon>Craniata</taxon>
        <taxon>Vertebrata</taxon>
        <taxon>Euteleostomi</taxon>
        <taxon>Actinopterygii</taxon>
        <taxon>Neopterygii</taxon>
        <taxon>Teleostei</taxon>
        <taxon>Neoteleostei</taxon>
        <taxon>Acanthomorphata</taxon>
        <taxon>Ovalentaria</taxon>
        <taxon>Atherinomorphae</taxon>
        <taxon>Cyprinodontiformes</taxon>
        <taxon>Goodeidae</taxon>
        <taxon>Xenotaenia</taxon>
    </lineage>
</organism>
<accession>A0ABV0WNB3</accession>
<feature type="non-terminal residue" evidence="2">
    <location>
        <position position="1"/>
    </location>
</feature>
<name>A0ABV0WNB3_9TELE</name>
<evidence type="ECO:0000313" key="3">
    <source>
        <dbReference type="Proteomes" id="UP001444071"/>
    </source>
</evidence>
<keyword evidence="3" id="KW-1185">Reference proteome</keyword>
<evidence type="ECO:0000313" key="2">
    <source>
        <dbReference type="EMBL" id="MEQ2269932.1"/>
    </source>
</evidence>
<comment type="caution">
    <text evidence="2">The sequence shown here is derived from an EMBL/GenBank/DDBJ whole genome shotgun (WGS) entry which is preliminary data.</text>
</comment>
<proteinExistence type="predicted"/>
<protein>
    <submittedName>
        <fullName evidence="2">Uncharacterized protein</fullName>
    </submittedName>
</protein>
<evidence type="ECO:0000256" key="1">
    <source>
        <dbReference type="SAM" id="MobiDB-lite"/>
    </source>
</evidence>
<reference evidence="2 3" key="1">
    <citation type="submission" date="2021-06" db="EMBL/GenBank/DDBJ databases">
        <authorList>
            <person name="Palmer J.M."/>
        </authorList>
    </citation>
    <scope>NUCLEOTIDE SEQUENCE [LARGE SCALE GENOMIC DNA]</scope>
    <source>
        <strain evidence="2 3">XR_2019</strain>
        <tissue evidence="2">Muscle</tissue>
    </source>
</reference>
<sequence length="66" mass="7467">ETKTQTVEHRICCFFRELSCMQTCIISASSPTEEQSEQKGAEMHHTHRNTKKDGSALVVQEETVPC</sequence>
<gene>
    <name evidence="2" type="ORF">XENORESO_012440</name>
</gene>